<dbReference type="GO" id="GO:0005634">
    <property type="term" value="C:nucleus"/>
    <property type="evidence" value="ECO:0007669"/>
    <property type="project" value="UniProtKB-SubCell"/>
</dbReference>
<dbReference type="InterPro" id="IPR056026">
    <property type="entry name" value="DUF7607"/>
</dbReference>
<keyword evidence="3" id="KW-0547">Nucleotide-binding</keyword>
<feature type="region of interest" description="Disordered" evidence="10">
    <location>
        <begin position="1415"/>
        <end position="1461"/>
    </location>
</feature>
<reference evidence="14" key="1">
    <citation type="submission" date="2022-10" db="EMBL/GenBank/DDBJ databases">
        <title>Culturing micro-colonial fungi from biological soil crusts in the Mojave desert and describing Neophaeococcomyces mojavensis, and introducing the new genera and species Taxawa tesnikishii.</title>
        <authorList>
            <person name="Kurbessoian T."/>
            <person name="Stajich J.E."/>
        </authorList>
    </citation>
    <scope>NUCLEOTIDE SEQUENCE</scope>
    <source>
        <strain evidence="14">TK_41</strain>
    </source>
</reference>
<proteinExistence type="inferred from homology"/>
<dbReference type="GO" id="GO:0005524">
    <property type="term" value="F:ATP binding"/>
    <property type="evidence" value="ECO:0007669"/>
    <property type="project" value="UniProtKB-KW"/>
</dbReference>
<dbReference type="SMART" id="SM00487">
    <property type="entry name" value="DEXDc"/>
    <property type="match status" value="1"/>
</dbReference>
<evidence type="ECO:0000313" key="15">
    <source>
        <dbReference type="Proteomes" id="UP001172673"/>
    </source>
</evidence>
<accession>A0AA38XEZ4</accession>
<feature type="compositionally biased region" description="Polar residues" evidence="10">
    <location>
        <begin position="151"/>
        <end position="164"/>
    </location>
</feature>
<dbReference type="InterPro" id="IPR001660">
    <property type="entry name" value="SAM"/>
</dbReference>
<organism evidence="14 15">
    <name type="scientific">Cladophialophora chaetospira</name>
    <dbReference type="NCBI Taxonomy" id="386627"/>
    <lineage>
        <taxon>Eukaryota</taxon>
        <taxon>Fungi</taxon>
        <taxon>Dikarya</taxon>
        <taxon>Ascomycota</taxon>
        <taxon>Pezizomycotina</taxon>
        <taxon>Eurotiomycetes</taxon>
        <taxon>Chaetothyriomycetidae</taxon>
        <taxon>Chaetothyriales</taxon>
        <taxon>Herpotrichiellaceae</taxon>
        <taxon>Cladophialophora</taxon>
    </lineage>
</organism>
<dbReference type="Pfam" id="PF00176">
    <property type="entry name" value="SNF2-rel_dom"/>
    <property type="match status" value="1"/>
</dbReference>
<dbReference type="GO" id="GO:0003677">
    <property type="term" value="F:DNA binding"/>
    <property type="evidence" value="ECO:0007669"/>
    <property type="project" value="UniProtKB-KW"/>
</dbReference>
<feature type="compositionally biased region" description="Acidic residues" evidence="10">
    <location>
        <begin position="591"/>
        <end position="619"/>
    </location>
</feature>
<feature type="coiled-coil region" evidence="9">
    <location>
        <begin position="1240"/>
        <end position="1267"/>
    </location>
</feature>
<dbReference type="PROSITE" id="PS50105">
    <property type="entry name" value="SAM_DOMAIN"/>
    <property type="match status" value="1"/>
</dbReference>
<feature type="region of interest" description="Disordered" evidence="10">
    <location>
        <begin position="586"/>
        <end position="828"/>
    </location>
</feature>
<evidence type="ECO:0000256" key="7">
    <source>
        <dbReference type="ARBA" id="ARBA00023125"/>
    </source>
</evidence>
<evidence type="ECO:0000256" key="5">
    <source>
        <dbReference type="ARBA" id="ARBA00022806"/>
    </source>
</evidence>
<dbReference type="Pfam" id="PF00271">
    <property type="entry name" value="Helicase_C"/>
    <property type="match status" value="1"/>
</dbReference>
<feature type="compositionally biased region" description="Acidic residues" evidence="10">
    <location>
        <begin position="674"/>
        <end position="691"/>
    </location>
</feature>
<dbReference type="Pfam" id="PF24580">
    <property type="entry name" value="DUF7607"/>
    <property type="match status" value="1"/>
</dbReference>
<dbReference type="InterPro" id="IPR027417">
    <property type="entry name" value="P-loop_NTPase"/>
</dbReference>
<keyword evidence="4" id="KW-0378">Hydrolase</keyword>
<dbReference type="InterPro" id="IPR000330">
    <property type="entry name" value="SNF2_N"/>
</dbReference>
<dbReference type="EMBL" id="JAPDRK010000005">
    <property type="protein sequence ID" value="KAJ9612147.1"/>
    <property type="molecule type" value="Genomic_DNA"/>
</dbReference>
<feature type="domain" description="SAM" evidence="11">
    <location>
        <begin position="31"/>
        <end position="93"/>
    </location>
</feature>
<keyword evidence="15" id="KW-1185">Reference proteome</keyword>
<dbReference type="Pfam" id="PF07647">
    <property type="entry name" value="SAM_2"/>
    <property type="match status" value="1"/>
</dbReference>
<dbReference type="Gene3D" id="3.40.50.300">
    <property type="entry name" value="P-loop containing nucleotide triphosphate hydrolases"/>
    <property type="match status" value="1"/>
</dbReference>
<name>A0AA38XEZ4_9EURO</name>
<feature type="domain" description="Helicase C-terminal" evidence="13">
    <location>
        <begin position="1500"/>
        <end position="1650"/>
    </location>
</feature>
<sequence>MDTPVDLDDDPRAWDIDKVVYELCHSPNPRWLPNSHPQITQNRQGLEQTFRLNHIDGDSLLTLDMTALKEDLGISSYGIRNAIMKAITFFQRISPSYHQMIYAPVHLTGLNSRALPSPQVTTHSRFSAVPQSPAYSGFGVHPSIETRHTRSPSLNSTFGQQLPTPSDPSILPGFAHLASGPADTSDPLRLLPPPEPQPKTAVSAHAQEVPLETQDGTSIPQRPKQEAVQTKPKKKIAPTFVGQLHETAYIPSIHDGYLAGNALPTQEVFYYKVPMRAAGDDPYVVPADEGMAFAMTSQFPAGQRRSIARLTKSFLHRGTVELPRTGLQVKIPYGESKAQGPSSRQLFTLFLPGDHQPKVRSLEEYPELKAMQLKKTRKGRIFLAHANETADSPVGAAGTISEVNVSDLDYLYAKYPDNDSDEVYPLYGDSGDENDYDEETWKEMEDEKAEEAEARNESALLTSTQVEAAIDEAVEEYKLDWWETKFAAVQKKAYRHWMGAARTKNRRPKLDHFNKFRDHCLQRLVKLRGEIAGNTWRNATEVKKQCQVLEVTVHQHEEYKYYAQVMLLDTPPEKPTQEALAKVHAPKQVDLEEGEEVIESEPEAASEVEDQGFIDDSDTSSDAGSIHHNEDEETWQPAIPRPPERPQPSIKATDNTLSGILGSLDQDTPMVDANADDADVESEDDDHDDDIITPGRRKVVQFKAEKSPQTPTSKREAPSSEPSSSPAKHPTSSDNSDLDRTPRLPKSRFRDRGRSAALPVDLTLDSSPSGPEKFFTASSSDFSVHTPKLNPLRQEKKKPRGRANATPDSSPDVESSQDDTNLPKWNNVQGIRDTDWSAIEPADTSRALAKAVYSLPSDKAHKLATFLNTLSTEESKQDCIVDSLAVVNEDSPRVQGIPHKHNESAVLLIKLYITHCTGENNVDVPEVSVQDRHRAYVDKEAAIRPFFRNLEKTLQALFSPVTQTKNNKRKRDQDSLSELDTLDDTEIEMLDDIIAGTPEPDVPQSTHKKRKRKVEESQQANSQQFDDKMRIQQQEKRRKELAEKFAMTQPDSSDQLQVLVNTLEPAVYLHPKIAARIKPHQIAGLQFLWGEIIEDPKKQGCILAHTMGLGKTMQVASLLVTIAMSNHSDDPAVANHIHKHLRTGKTLILCPASLLNNWEDELFMWTPPDVQLGRIYKVDSINKKKNIADVLHWSRHGGILLMGYDRFRSSITSTRTAKDKGEKVPVDLEDILLNQPSLVIADEAHSLKNAKSKLSQLAKQLKTHSRIALTGSPLNNHLEEYHTMVDWIAPGYLGDIVQFRAKYSEPIEAGLYADSTAADKRLSIRKLHVLKRDLNPKINRADISAIEKDMPPKTEYFITIPLTDLQKEAYNIYVAAMLQSVGAGSIKGSNASIWDWIGMLGWLCHHPSGFVRKLKERQAKKSSEDDPGSTSEYPAGDLHDSSDGTPAPEEVQTPSEVKDDFAADVTGPLGEAMRKTLAILPDVDDLAALNDPALSYRTQAVQRIIEKATEAGDKTLIFSHSIPTLNYLADMLKGMECPFGRIDGGVKVSERQDITKKFNKTDKYKVLLISMRAGGLGLNLQGANRVVIFDFGFNPTWEQQAIGRAYRLNQKTPVFVYRFRAGGTFEDRLFNRSVFKTQLFERVVDKKNPRRYANKSQHSDYLFPVKDIAQEDFSECIGKDPKVLDAIIHELGFIRNIVLTETFQKEEDEPLTTEEQKEAEEEYEDQRLQRDNYEEWLIRQQMKRQLAQADLQRRQQAMYAVPSSTMPNMPTYSTNTSSGTATSSGAPRSTQYSHVNLPFSKDDFRQAPPPPKPQSVPKMNRPSMPGQYDDTYAKEFQPDFSWVDGSGSRS</sequence>
<dbReference type="InterPro" id="IPR044574">
    <property type="entry name" value="ARIP4-like"/>
</dbReference>
<dbReference type="InterPro" id="IPR049730">
    <property type="entry name" value="SNF2/RAD54-like_C"/>
</dbReference>
<keyword evidence="5" id="KW-0347">Helicase</keyword>
<dbReference type="SUPFAM" id="SSF52540">
    <property type="entry name" value="P-loop containing nucleoside triphosphate hydrolases"/>
    <property type="match status" value="2"/>
</dbReference>
<keyword evidence="9" id="KW-0175">Coiled coil</keyword>
<evidence type="ECO:0000256" key="8">
    <source>
        <dbReference type="ARBA" id="ARBA00023242"/>
    </source>
</evidence>
<comment type="caution">
    <text evidence="14">The sequence shown here is derived from an EMBL/GenBank/DDBJ whole genome shotgun (WGS) entry which is preliminary data.</text>
</comment>
<evidence type="ECO:0000313" key="14">
    <source>
        <dbReference type="EMBL" id="KAJ9612147.1"/>
    </source>
</evidence>
<evidence type="ECO:0000259" key="12">
    <source>
        <dbReference type="PROSITE" id="PS51192"/>
    </source>
</evidence>
<dbReference type="InterPro" id="IPR038718">
    <property type="entry name" value="SNF2-like_sf"/>
</dbReference>
<evidence type="ECO:0000256" key="9">
    <source>
        <dbReference type="SAM" id="Coils"/>
    </source>
</evidence>
<dbReference type="GO" id="GO:0016887">
    <property type="term" value="F:ATP hydrolysis activity"/>
    <property type="evidence" value="ECO:0007669"/>
    <property type="project" value="InterPro"/>
</dbReference>
<evidence type="ECO:0000256" key="10">
    <source>
        <dbReference type="SAM" id="MobiDB-lite"/>
    </source>
</evidence>
<feature type="compositionally biased region" description="Polar residues" evidence="10">
    <location>
        <begin position="806"/>
        <end position="828"/>
    </location>
</feature>
<dbReference type="Proteomes" id="UP001172673">
    <property type="component" value="Unassembled WGS sequence"/>
</dbReference>
<dbReference type="Gene3D" id="1.10.150.50">
    <property type="entry name" value="Transcription Factor, Ets-1"/>
    <property type="match status" value="1"/>
</dbReference>
<keyword evidence="6" id="KW-0067">ATP-binding</keyword>
<evidence type="ECO:0000259" key="13">
    <source>
        <dbReference type="PROSITE" id="PS51194"/>
    </source>
</evidence>
<dbReference type="SUPFAM" id="SSF47769">
    <property type="entry name" value="SAM/Pointed domain"/>
    <property type="match status" value="1"/>
</dbReference>
<dbReference type="PANTHER" id="PTHR45797:SF1">
    <property type="entry name" value="HELICASE ARIP4"/>
    <property type="match status" value="1"/>
</dbReference>
<gene>
    <name evidence="14" type="ORF">H2200_003744</name>
</gene>
<dbReference type="GO" id="GO:0004386">
    <property type="term" value="F:helicase activity"/>
    <property type="evidence" value="ECO:0007669"/>
    <property type="project" value="UniProtKB-KW"/>
</dbReference>
<protein>
    <recommendedName>
        <fullName evidence="16">SNF2 family helicase/ATPase</fullName>
    </recommendedName>
</protein>
<evidence type="ECO:0000256" key="2">
    <source>
        <dbReference type="ARBA" id="ARBA00007025"/>
    </source>
</evidence>
<feature type="region of interest" description="Disordered" evidence="10">
    <location>
        <begin position="145"/>
        <end position="234"/>
    </location>
</feature>
<evidence type="ECO:0000259" key="11">
    <source>
        <dbReference type="PROSITE" id="PS50105"/>
    </source>
</evidence>
<dbReference type="SMART" id="SM00490">
    <property type="entry name" value="HELICc"/>
    <property type="match status" value="1"/>
</dbReference>
<dbReference type="PROSITE" id="PS51192">
    <property type="entry name" value="HELICASE_ATP_BIND_1"/>
    <property type="match status" value="1"/>
</dbReference>
<feature type="region of interest" description="Disordered" evidence="10">
    <location>
        <begin position="1759"/>
        <end position="1850"/>
    </location>
</feature>
<evidence type="ECO:0000256" key="4">
    <source>
        <dbReference type="ARBA" id="ARBA00022801"/>
    </source>
</evidence>
<evidence type="ECO:0000256" key="3">
    <source>
        <dbReference type="ARBA" id="ARBA00022741"/>
    </source>
</evidence>
<dbReference type="Gene3D" id="3.40.50.10810">
    <property type="entry name" value="Tandem AAA-ATPase domain"/>
    <property type="match status" value="1"/>
</dbReference>
<dbReference type="InterPro" id="IPR001650">
    <property type="entry name" value="Helicase_C-like"/>
</dbReference>
<feature type="domain" description="Helicase ATP-binding" evidence="12">
    <location>
        <begin position="1092"/>
        <end position="1291"/>
    </location>
</feature>
<dbReference type="InterPro" id="IPR014001">
    <property type="entry name" value="Helicase_ATP-bd"/>
</dbReference>
<dbReference type="CDD" id="cd18793">
    <property type="entry name" value="SF2_C_SNF"/>
    <property type="match status" value="1"/>
</dbReference>
<evidence type="ECO:0000256" key="6">
    <source>
        <dbReference type="ARBA" id="ARBA00022840"/>
    </source>
</evidence>
<dbReference type="CDD" id="cd18007">
    <property type="entry name" value="DEXHc_ATRX-like"/>
    <property type="match status" value="1"/>
</dbReference>
<keyword evidence="8" id="KW-0539">Nucleus</keyword>
<comment type="similarity">
    <text evidence="2">Belongs to the SNF2/RAD54 helicase family.</text>
</comment>
<comment type="subcellular location">
    <subcellularLocation>
        <location evidence="1">Nucleus</location>
    </subcellularLocation>
</comment>
<dbReference type="PROSITE" id="PS51194">
    <property type="entry name" value="HELICASE_CTER"/>
    <property type="match status" value="1"/>
</dbReference>
<evidence type="ECO:0000256" key="1">
    <source>
        <dbReference type="ARBA" id="ARBA00004123"/>
    </source>
</evidence>
<feature type="compositionally biased region" description="Acidic residues" evidence="10">
    <location>
        <begin position="1706"/>
        <end position="1724"/>
    </location>
</feature>
<feature type="compositionally biased region" description="Basic and acidic residues" evidence="10">
    <location>
        <begin position="737"/>
        <end position="754"/>
    </location>
</feature>
<feature type="region of interest" description="Disordered" evidence="10">
    <location>
        <begin position="1705"/>
        <end position="1727"/>
    </location>
</feature>
<keyword evidence="7" id="KW-0238">DNA-binding</keyword>
<feature type="compositionally biased region" description="Low complexity" evidence="10">
    <location>
        <begin position="1771"/>
        <end position="1790"/>
    </location>
</feature>
<dbReference type="PANTHER" id="PTHR45797">
    <property type="entry name" value="RAD54-LIKE"/>
    <property type="match status" value="1"/>
</dbReference>
<feature type="region of interest" description="Disordered" evidence="10">
    <location>
        <begin position="995"/>
        <end position="1028"/>
    </location>
</feature>
<evidence type="ECO:0008006" key="16">
    <source>
        <dbReference type="Google" id="ProtNLM"/>
    </source>
</evidence>
<dbReference type="InterPro" id="IPR013761">
    <property type="entry name" value="SAM/pointed_sf"/>
</dbReference>